<evidence type="ECO:0000313" key="2">
    <source>
        <dbReference type="Proteomes" id="UP001611162"/>
    </source>
</evidence>
<accession>A0ABW7T7Y2</accession>
<organism evidence="1 2">
    <name type="scientific">Streptomyces abikoensis</name>
    <dbReference type="NCBI Taxonomy" id="97398"/>
    <lineage>
        <taxon>Bacteria</taxon>
        <taxon>Bacillati</taxon>
        <taxon>Actinomycetota</taxon>
        <taxon>Actinomycetes</taxon>
        <taxon>Kitasatosporales</taxon>
        <taxon>Streptomycetaceae</taxon>
        <taxon>Streptomyces</taxon>
    </lineage>
</organism>
<dbReference type="Proteomes" id="UP001611162">
    <property type="component" value="Unassembled WGS sequence"/>
</dbReference>
<reference evidence="1 2" key="1">
    <citation type="submission" date="2024-10" db="EMBL/GenBank/DDBJ databases">
        <title>The Natural Products Discovery Center: Release of the First 8490 Sequenced Strains for Exploring Actinobacteria Biosynthetic Diversity.</title>
        <authorList>
            <person name="Kalkreuter E."/>
            <person name="Kautsar S.A."/>
            <person name="Yang D."/>
            <person name="Bader C.D."/>
            <person name="Teijaro C.N."/>
            <person name="Fluegel L."/>
            <person name="Davis C.M."/>
            <person name="Simpson J.R."/>
            <person name="Lauterbach L."/>
            <person name="Steele A.D."/>
            <person name="Gui C."/>
            <person name="Meng S."/>
            <person name="Li G."/>
            <person name="Viehrig K."/>
            <person name="Ye F."/>
            <person name="Su P."/>
            <person name="Kiefer A.F."/>
            <person name="Nichols A."/>
            <person name="Cepeda A.J."/>
            <person name="Yan W."/>
            <person name="Fan B."/>
            <person name="Jiang Y."/>
            <person name="Adhikari A."/>
            <person name="Zheng C.-J."/>
            <person name="Schuster L."/>
            <person name="Cowan T.M."/>
            <person name="Smanski M.J."/>
            <person name="Chevrette M.G."/>
            <person name="De Carvalho L.P.S."/>
            <person name="Shen B."/>
        </authorList>
    </citation>
    <scope>NUCLEOTIDE SEQUENCE [LARGE SCALE GENOMIC DNA]</scope>
    <source>
        <strain evidence="1 2">NPDC020979</strain>
    </source>
</reference>
<evidence type="ECO:0000313" key="1">
    <source>
        <dbReference type="EMBL" id="MFI0912534.1"/>
    </source>
</evidence>
<keyword evidence="2" id="KW-1185">Reference proteome</keyword>
<name>A0ABW7T7Y2_9ACTN</name>
<gene>
    <name evidence="1" type="ORF">ACH4TF_18995</name>
</gene>
<dbReference type="RefSeq" id="WP_397613418.1">
    <property type="nucleotide sequence ID" value="NZ_JBIRRB010000006.1"/>
</dbReference>
<proteinExistence type="predicted"/>
<dbReference type="EMBL" id="JBIRRB010000006">
    <property type="protein sequence ID" value="MFI0912534.1"/>
    <property type="molecule type" value="Genomic_DNA"/>
</dbReference>
<comment type="caution">
    <text evidence="1">The sequence shown here is derived from an EMBL/GenBank/DDBJ whole genome shotgun (WGS) entry which is preliminary data.</text>
</comment>
<sequence length="80" mass="8910">MPTTTHDAQYQALIAERYGRPLAAILDEANPTKALPDLLRERHRRLLAPPAPAAHPPAPDANWAEHRAVLEAAIRPSRHR</sequence>
<protein>
    <submittedName>
        <fullName evidence="1">Uncharacterized protein</fullName>
    </submittedName>
</protein>